<dbReference type="PROSITE" id="PS00622">
    <property type="entry name" value="HTH_LUXR_1"/>
    <property type="match status" value="1"/>
</dbReference>
<dbReference type="InterPro" id="IPR036388">
    <property type="entry name" value="WH-like_DNA-bd_sf"/>
</dbReference>
<dbReference type="PRINTS" id="PR00038">
    <property type="entry name" value="HTHLUXR"/>
</dbReference>
<dbReference type="AlphaFoldDB" id="A0AB39RA47"/>
<name>A0AB39RA47_9ACTN</name>
<dbReference type="SMART" id="SM00421">
    <property type="entry name" value="HTH_LUXR"/>
    <property type="match status" value="1"/>
</dbReference>
<evidence type="ECO:0000256" key="3">
    <source>
        <dbReference type="ARBA" id="ARBA00023163"/>
    </source>
</evidence>
<dbReference type="InterPro" id="IPR016032">
    <property type="entry name" value="Sig_transdc_resp-reg_C-effctor"/>
</dbReference>
<keyword evidence="1" id="KW-0805">Transcription regulation</keyword>
<protein>
    <submittedName>
        <fullName evidence="5">LuxR C-terminal-related transcriptional regulator</fullName>
    </submittedName>
</protein>
<reference evidence="5" key="1">
    <citation type="submission" date="2024-07" db="EMBL/GenBank/DDBJ databases">
        <authorList>
            <person name="Yu S.T."/>
        </authorList>
    </citation>
    <scope>NUCLEOTIDE SEQUENCE</scope>
    <source>
        <strain evidence="5">R41</strain>
    </source>
</reference>
<dbReference type="RefSeq" id="WP_369243921.1">
    <property type="nucleotide sequence ID" value="NZ_CP163443.1"/>
</dbReference>
<organism evidence="5">
    <name type="scientific">Streptomyces sp. R41</name>
    <dbReference type="NCBI Taxonomy" id="3238632"/>
    <lineage>
        <taxon>Bacteria</taxon>
        <taxon>Bacillati</taxon>
        <taxon>Actinomycetota</taxon>
        <taxon>Actinomycetes</taxon>
        <taxon>Kitasatosporales</taxon>
        <taxon>Streptomycetaceae</taxon>
        <taxon>Streptomyces</taxon>
    </lineage>
</organism>
<gene>
    <name evidence="5" type="ORF">AB5J53_02020</name>
</gene>
<dbReference type="EMBL" id="CP163443">
    <property type="protein sequence ID" value="XDQ50570.1"/>
    <property type="molecule type" value="Genomic_DNA"/>
</dbReference>
<dbReference type="CDD" id="cd06170">
    <property type="entry name" value="LuxR_C_like"/>
    <property type="match status" value="1"/>
</dbReference>
<dbReference type="PANTHER" id="PTHR44688">
    <property type="entry name" value="DNA-BINDING TRANSCRIPTIONAL ACTIVATOR DEVR_DOSR"/>
    <property type="match status" value="1"/>
</dbReference>
<feature type="domain" description="HTH luxR-type" evidence="4">
    <location>
        <begin position="205"/>
        <end position="270"/>
    </location>
</feature>
<evidence type="ECO:0000256" key="2">
    <source>
        <dbReference type="ARBA" id="ARBA00023125"/>
    </source>
</evidence>
<accession>A0AB39RA47</accession>
<dbReference type="SUPFAM" id="SSF46894">
    <property type="entry name" value="C-terminal effector domain of the bipartite response regulators"/>
    <property type="match status" value="1"/>
</dbReference>
<evidence type="ECO:0000259" key="4">
    <source>
        <dbReference type="PROSITE" id="PS50043"/>
    </source>
</evidence>
<dbReference type="Gene3D" id="1.10.10.10">
    <property type="entry name" value="Winged helix-like DNA-binding domain superfamily/Winged helix DNA-binding domain"/>
    <property type="match status" value="1"/>
</dbReference>
<dbReference type="Pfam" id="PF00196">
    <property type="entry name" value="GerE"/>
    <property type="match status" value="1"/>
</dbReference>
<dbReference type="GO" id="GO:0006355">
    <property type="term" value="P:regulation of DNA-templated transcription"/>
    <property type="evidence" value="ECO:0007669"/>
    <property type="project" value="InterPro"/>
</dbReference>
<keyword evidence="2" id="KW-0238">DNA-binding</keyword>
<sequence>MRRLAAGAWDDAEKYAELGAHDFVPARCPALTVLARVRVRRGSGGGDELLAQAWEIAERSSELQRTGPVAAAQAESAWLRGDHPAVVAAAGPVFAEACRLASVPHRAELGYWLAKAGHPVRADGSKHPYALQAAGHWREAARAWDAAGCPYEHAAALAESPDPDDKLTALAALDGLGAEPLARLVRGQLRALGLRRIPRGPLAVTRENPAGLTERQAQVMGLLAEGLTNPEIADKLVVSVRTVDNHVSAVLDKLGVRTRRQAAARAVELGMLPGR</sequence>
<evidence type="ECO:0000256" key="1">
    <source>
        <dbReference type="ARBA" id="ARBA00023015"/>
    </source>
</evidence>
<dbReference type="PANTHER" id="PTHR44688:SF16">
    <property type="entry name" value="DNA-BINDING TRANSCRIPTIONAL ACTIVATOR DEVR_DOSR"/>
    <property type="match status" value="1"/>
</dbReference>
<dbReference type="GO" id="GO:0003677">
    <property type="term" value="F:DNA binding"/>
    <property type="evidence" value="ECO:0007669"/>
    <property type="project" value="UniProtKB-KW"/>
</dbReference>
<keyword evidence="3" id="KW-0804">Transcription</keyword>
<dbReference type="InterPro" id="IPR000792">
    <property type="entry name" value="Tscrpt_reg_LuxR_C"/>
</dbReference>
<dbReference type="PROSITE" id="PS50043">
    <property type="entry name" value="HTH_LUXR_2"/>
    <property type="match status" value="1"/>
</dbReference>
<evidence type="ECO:0000313" key="5">
    <source>
        <dbReference type="EMBL" id="XDQ50570.1"/>
    </source>
</evidence>
<proteinExistence type="predicted"/>